<keyword evidence="3" id="KW-1185">Reference proteome</keyword>
<evidence type="ECO:0000313" key="2">
    <source>
        <dbReference type="EMBL" id="GAO51688.1"/>
    </source>
</evidence>
<comment type="caution">
    <text evidence="2">The sequence shown here is derived from an EMBL/GenBank/DDBJ whole genome shotgun (WGS) entry which is preliminary data.</text>
</comment>
<protein>
    <submittedName>
        <fullName evidence="2">Uncharacterized protein</fullName>
    </submittedName>
</protein>
<gene>
    <name evidence="2" type="ORF">G7K_5781-t1</name>
</gene>
<dbReference type="EMBL" id="BACD03000050">
    <property type="protein sequence ID" value="GAO51688.1"/>
    <property type="molecule type" value="Genomic_DNA"/>
</dbReference>
<feature type="region of interest" description="Disordered" evidence="1">
    <location>
        <begin position="278"/>
        <end position="298"/>
    </location>
</feature>
<reference evidence="2 3" key="3">
    <citation type="journal article" date="2015" name="Genome Announc.">
        <title>Draft Genome Sequence of the Archiascomycetous Yeast Saitoella complicata.</title>
        <authorList>
            <person name="Yamauchi K."/>
            <person name="Kondo S."/>
            <person name="Hamamoto M."/>
            <person name="Takahashi Y."/>
            <person name="Ogura Y."/>
            <person name="Hayashi T."/>
            <person name="Nishida H."/>
        </authorList>
    </citation>
    <scope>NUCLEOTIDE SEQUENCE [LARGE SCALE GENOMIC DNA]</scope>
    <source>
        <strain evidence="2 3">NRRL Y-17804</strain>
    </source>
</reference>
<dbReference type="AlphaFoldDB" id="A0A0E9NPF8"/>
<name>A0A0E9NPF8_SAICN</name>
<proteinExistence type="predicted"/>
<dbReference type="Proteomes" id="UP000033140">
    <property type="component" value="Unassembled WGS sequence"/>
</dbReference>
<reference evidence="2 3" key="1">
    <citation type="journal article" date="2011" name="J. Gen. Appl. Microbiol.">
        <title>Draft genome sequencing of the enigmatic yeast Saitoella complicata.</title>
        <authorList>
            <person name="Nishida H."/>
            <person name="Hamamoto M."/>
            <person name="Sugiyama J."/>
        </authorList>
    </citation>
    <scope>NUCLEOTIDE SEQUENCE [LARGE SCALE GENOMIC DNA]</scope>
    <source>
        <strain evidence="2 3">NRRL Y-17804</strain>
    </source>
</reference>
<accession>A0A0E9NPF8</accession>
<reference evidence="2 3" key="2">
    <citation type="journal article" date="2014" name="J. Gen. Appl. Microbiol.">
        <title>The early diverging ascomycetous budding yeast Saitoella complicata has three histone deacetylases belonging to the Clr6, Hos2, and Rpd3 lineages.</title>
        <authorList>
            <person name="Nishida H."/>
            <person name="Matsumoto T."/>
            <person name="Kondo S."/>
            <person name="Hamamoto M."/>
            <person name="Yoshikawa H."/>
        </authorList>
    </citation>
    <scope>NUCLEOTIDE SEQUENCE [LARGE SCALE GENOMIC DNA]</scope>
    <source>
        <strain evidence="2 3">NRRL Y-17804</strain>
    </source>
</reference>
<organism evidence="2 3">
    <name type="scientific">Saitoella complicata (strain BCRC 22490 / CBS 7301 / JCM 7358 / NBRC 10748 / NRRL Y-17804)</name>
    <dbReference type="NCBI Taxonomy" id="698492"/>
    <lineage>
        <taxon>Eukaryota</taxon>
        <taxon>Fungi</taxon>
        <taxon>Dikarya</taxon>
        <taxon>Ascomycota</taxon>
        <taxon>Taphrinomycotina</taxon>
        <taxon>Taphrinomycotina incertae sedis</taxon>
        <taxon>Saitoella</taxon>
    </lineage>
</organism>
<evidence type="ECO:0000313" key="3">
    <source>
        <dbReference type="Proteomes" id="UP000033140"/>
    </source>
</evidence>
<sequence length="448" mass="46405">MLCGAATSTPELLRLSSPSCFTHSRPLRARSLHLGYKSRLPGKHHVVNGPNRSLSQPTCFLAMNTKAFILVNAMAFLGRYAVEAAYYPRFNTTLTNTTATCTSVSLTTQNGQGGAVVLPVSTPNAGVGFGSVVVAEQTNIVVATSTVTAVAATTETLYVTITNSQANYIPPSTPAGPACYAPVVTYCGSEVTLSPSTTQISVPWTSCSGQSTWVGEYTFEAVYTPTTYLVENVVAGVTVQATVEIPLTGTRPENTFVTPASPSKAPFSSRFPVGSYANSSAPATSPSGTALSPTPTSTTSQVALVDDVGSTTFTPPTSTYETVVVYSASATQSAAAGEPITIIIAPNIVTAVNLCEQFGTSLNTELQQCVIQTNQQTNIGTENGGSQSNSNSGIVVRDLEAGAVKRSSVASHGLVAVVVAPSTANIADLCARVGGKWDAQRCFVPTSQ</sequence>
<evidence type="ECO:0000256" key="1">
    <source>
        <dbReference type="SAM" id="MobiDB-lite"/>
    </source>
</evidence>